<dbReference type="EMBL" id="FLUP01000001">
    <property type="protein sequence ID" value="SBW09225.1"/>
    <property type="molecule type" value="Genomic_DNA"/>
</dbReference>
<accession>A0A212KCH2</accession>
<organism evidence="1">
    <name type="scientific">uncultured Desulfovibrio sp</name>
    <dbReference type="NCBI Taxonomy" id="167968"/>
    <lineage>
        <taxon>Bacteria</taxon>
        <taxon>Pseudomonadati</taxon>
        <taxon>Thermodesulfobacteriota</taxon>
        <taxon>Desulfovibrionia</taxon>
        <taxon>Desulfovibrionales</taxon>
        <taxon>Desulfovibrionaceae</taxon>
        <taxon>Desulfovibrio</taxon>
        <taxon>environmental samples</taxon>
    </lineage>
</organism>
<gene>
    <name evidence="1" type="ORF">KM92DES2_12649</name>
</gene>
<reference evidence="1" key="1">
    <citation type="submission" date="2016-04" db="EMBL/GenBank/DDBJ databases">
        <authorList>
            <person name="Evans L.H."/>
            <person name="Alamgir A."/>
            <person name="Owens N."/>
            <person name="Weber N.D."/>
            <person name="Virtaneva K."/>
            <person name="Barbian K."/>
            <person name="Babar A."/>
            <person name="Rosenke K."/>
        </authorList>
    </citation>
    <scope>NUCLEOTIDE SEQUENCE</scope>
    <source>
        <strain evidence="1">92-2</strain>
    </source>
</reference>
<sequence>MLHYRLFKEINDLFASGHVEQARRLLMEVQSRSIALHDELNLLQTRLKTLEEVVELASNLFRRNGLYWLKAKDINLGPFCPRCYENEGGLIRLERADGTLHCPYCHAVLSCPPEYCGSEDAQQRARIIPFAN</sequence>
<name>A0A212KCH2_9BACT</name>
<proteinExistence type="predicted"/>
<protein>
    <submittedName>
        <fullName evidence="1">Uncharacterized protein</fullName>
    </submittedName>
</protein>
<evidence type="ECO:0000313" key="1">
    <source>
        <dbReference type="EMBL" id="SBW09225.1"/>
    </source>
</evidence>
<dbReference type="AlphaFoldDB" id="A0A212KCH2"/>
<dbReference type="RefSeq" id="WP_227118854.1">
    <property type="nucleotide sequence ID" value="NZ_LT598928.1"/>
</dbReference>